<reference evidence="1" key="1">
    <citation type="journal article" date="2021" name="PeerJ">
        <title>Extensive microbial diversity within the chicken gut microbiome revealed by metagenomics and culture.</title>
        <authorList>
            <person name="Gilroy R."/>
            <person name="Ravi A."/>
            <person name="Getino M."/>
            <person name="Pursley I."/>
            <person name="Horton D.L."/>
            <person name="Alikhan N.F."/>
            <person name="Baker D."/>
            <person name="Gharbi K."/>
            <person name="Hall N."/>
            <person name="Watson M."/>
            <person name="Adriaenssens E.M."/>
            <person name="Foster-Nyarko E."/>
            <person name="Jarju S."/>
            <person name="Secka A."/>
            <person name="Antonio M."/>
            <person name="Oren A."/>
            <person name="Chaudhuri R.R."/>
            <person name="La Ragione R."/>
            <person name="Hildebrand F."/>
            <person name="Pallen M.J."/>
        </authorList>
    </citation>
    <scope>NUCLEOTIDE SEQUENCE</scope>
    <source>
        <strain evidence="1">4100</strain>
    </source>
</reference>
<dbReference type="Gene3D" id="1.20.5.300">
    <property type="match status" value="1"/>
</dbReference>
<organism evidence="1 2">
    <name type="scientific">Candidatus Amulumruptor caecigallinarius</name>
    <dbReference type="NCBI Taxonomy" id="2109911"/>
    <lineage>
        <taxon>Bacteria</taxon>
        <taxon>Pseudomonadati</taxon>
        <taxon>Bacteroidota</taxon>
        <taxon>Bacteroidia</taxon>
        <taxon>Bacteroidales</taxon>
        <taxon>Muribaculaceae</taxon>
        <taxon>Candidatus Amulumruptor</taxon>
    </lineage>
</organism>
<name>A0A4Q0U9X2_9BACT</name>
<comment type="caution">
    <text evidence="1">The sequence shown here is derived from an EMBL/GenBank/DDBJ whole genome shotgun (WGS) entry which is preliminary data.</text>
</comment>
<gene>
    <name evidence="1" type="ORF">K8V47_08815</name>
</gene>
<evidence type="ECO:0000313" key="1">
    <source>
        <dbReference type="EMBL" id="HJE39841.1"/>
    </source>
</evidence>
<protein>
    <submittedName>
        <fullName evidence="1">Uncharacterized protein</fullName>
    </submittedName>
</protein>
<dbReference type="AlphaFoldDB" id="A0A4Q0U9X2"/>
<reference evidence="1" key="2">
    <citation type="submission" date="2021-09" db="EMBL/GenBank/DDBJ databases">
        <authorList>
            <person name="Gilroy R."/>
        </authorList>
    </citation>
    <scope>NUCLEOTIDE SEQUENCE</scope>
    <source>
        <strain evidence="1">4100</strain>
    </source>
</reference>
<dbReference type="Proteomes" id="UP000711407">
    <property type="component" value="Unassembled WGS sequence"/>
</dbReference>
<dbReference type="EMBL" id="DYXT01000046">
    <property type="protein sequence ID" value="HJE39841.1"/>
    <property type="molecule type" value="Genomic_DNA"/>
</dbReference>
<proteinExistence type="predicted"/>
<evidence type="ECO:0000313" key="2">
    <source>
        <dbReference type="Proteomes" id="UP000711407"/>
    </source>
</evidence>
<dbReference type="PROSITE" id="PS51257">
    <property type="entry name" value="PROKAR_LIPOPROTEIN"/>
    <property type="match status" value="1"/>
</dbReference>
<sequence length="284" mass="31744">MKKICYLSAVAAIVMSMASCENGKLKERNEQLEGDVQGLVATQDTLLSLVNELTDGMNEIKRLENIISTPGAIGESSSKKEQIRNDMVAIQQALQVRRERLDELEKQLQSNKGQNSKLLKTISSLKEQIANQEREIASMRDQLAAANVQIAELNTQVDSLNSTVITEKREREIAQETSNALAEQLNTCYYAIGTKNELKDNHILETGFLRKTKVMEGDFNQGYFTKADKRTLTQIPLNAKKGEVMTKQPKDSYTITDVNGAAVLNITNPEKFWSVSNFLVIKVD</sequence>
<accession>A0A4Q0U9X2</accession>